<dbReference type="PANTHER" id="PTHR31069">
    <property type="entry name" value="OLEATE-ACTIVATED TRANSCRIPTION FACTOR 1-RELATED"/>
    <property type="match status" value="1"/>
</dbReference>
<dbReference type="InterPro" id="IPR036864">
    <property type="entry name" value="Zn2-C6_fun-type_DNA-bd_sf"/>
</dbReference>
<evidence type="ECO:0000256" key="4">
    <source>
        <dbReference type="ARBA" id="ARBA00023163"/>
    </source>
</evidence>
<dbReference type="PROSITE" id="PS50048">
    <property type="entry name" value="ZN2_CY6_FUNGAL_2"/>
    <property type="match status" value="1"/>
</dbReference>
<evidence type="ECO:0000256" key="1">
    <source>
        <dbReference type="ARBA" id="ARBA00022723"/>
    </source>
</evidence>
<keyword evidence="2" id="KW-0805">Transcription regulation</keyword>
<name>A0A6A5VSJ4_9PLEO</name>
<dbReference type="CDD" id="cd00067">
    <property type="entry name" value="GAL4"/>
    <property type="match status" value="1"/>
</dbReference>
<feature type="region of interest" description="Disordered" evidence="6">
    <location>
        <begin position="70"/>
        <end position="98"/>
    </location>
</feature>
<dbReference type="OrthoDB" id="2328572at2759"/>
<dbReference type="AlphaFoldDB" id="A0A6A5VSJ4"/>
<dbReference type="Pfam" id="PF00172">
    <property type="entry name" value="Zn_clus"/>
    <property type="match status" value="1"/>
</dbReference>
<evidence type="ECO:0000256" key="5">
    <source>
        <dbReference type="ARBA" id="ARBA00023242"/>
    </source>
</evidence>
<protein>
    <recommendedName>
        <fullName evidence="7">Zn(2)-C6 fungal-type domain-containing protein</fullName>
    </recommendedName>
</protein>
<evidence type="ECO:0000256" key="6">
    <source>
        <dbReference type="SAM" id="MobiDB-lite"/>
    </source>
</evidence>
<evidence type="ECO:0000313" key="8">
    <source>
        <dbReference type="EMBL" id="KAF1976207.1"/>
    </source>
</evidence>
<keyword evidence="4" id="KW-0804">Transcription</keyword>
<sequence length="436" mass="46402">MRPTTEPGHHQTIAPASSLMPTTQARLRNSCDACNTAKVKCSKERPCCRRCQRKEQFCVYSVSLRCSKRPVDGHKTSTQKRSSPSTASTQPVSGLPAHGLSLSTGLEGVLDASLDSASTIPSSLYDFDSLSALSDVNFDLHNLDDYFSSDTYLPPTNFHAYANTAASTPPAQSTFLGQKEPRYSDCIPPSVSRPTVPLCGCQQHILSKLSELSLSATNSNAPVPFDRALSENRAIVALCTSTLDCSTCARSDDITLILTLSALLAHVLQVFESLFRHRREALSSRSGTGDTGGPSPPESVTSRDTPSSFALTFPSLDLLTPPGSVHGSRAGTTAASGLSTPAAFGSPLAAGGPTHTVRLSLGTYELDERDEFILQTSLLKIELSKITALVEAFEARLCATKLHHDLVAYLRGSLGANYEALKRLSSVGRAAGLEGL</sequence>
<dbReference type="EMBL" id="ML976667">
    <property type="protein sequence ID" value="KAF1976207.1"/>
    <property type="molecule type" value="Genomic_DNA"/>
</dbReference>
<dbReference type="PRINTS" id="PR00755">
    <property type="entry name" value="AFLATOXINBRP"/>
</dbReference>
<keyword evidence="9" id="KW-1185">Reference proteome</keyword>
<evidence type="ECO:0000313" key="9">
    <source>
        <dbReference type="Proteomes" id="UP000800036"/>
    </source>
</evidence>
<dbReference type="InterPro" id="IPR001138">
    <property type="entry name" value="Zn2Cys6_DnaBD"/>
</dbReference>
<keyword evidence="1" id="KW-0479">Metal-binding</keyword>
<feature type="compositionally biased region" description="Polar residues" evidence="6">
    <location>
        <begin position="79"/>
        <end position="92"/>
    </location>
</feature>
<dbReference type="InterPro" id="IPR050675">
    <property type="entry name" value="OAF3"/>
</dbReference>
<keyword evidence="5" id="KW-0539">Nucleus</keyword>
<proteinExistence type="predicted"/>
<dbReference type="Proteomes" id="UP000800036">
    <property type="component" value="Unassembled WGS sequence"/>
</dbReference>
<gene>
    <name evidence="8" type="ORF">BU23DRAFT_551686</name>
</gene>
<feature type="domain" description="Zn(2)-C6 fungal-type" evidence="7">
    <location>
        <begin position="30"/>
        <end position="60"/>
    </location>
</feature>
<organism evidence="8 9">
    <name type="scientific">Bimuria novae-zelandiae CBS 107.79</name>
    <dbReference type="NCBI Taxonomy" id="1447943"/>
    <lineage>
        <taxon>Eukaryota</taxon>
        <taxon>Fungi</taxon>
        <taxon>Dikarya</taxon>
        <taxon>Ascomycota</taxon>
        <taxon>Pezizomycotina</taxon>
        <taxon>Dothideomycetes</taxon>
        <taxon>Pleosporomycetidae</taxon>
        <taxon>Pleosporales</taxon>
        <taxon>Massarineae</taxon>
        <taxon>Didymosphaeriaceae</taxon>
        <taxon>Bimuria</taxon>
    </lineage>
</organism>
<dbReference type="GO" id="GO:0000981">
    <property type="term" value="F:DNA-binding transcription factor activity, RNA polymerase II-specific"/>
    <property type="evidence" value="ECO:0007669"/>
    <property type="project" value="InterPro"/>
</dbReference>
<dbReference type="PANTHER" id="PTHR31069:SF31">
    <property type="entry name" value="MONODICTYPHENONE CLUSTER TRANSCRIPTION FACTOR-RELATED"/>
    <property type="match status" value="1"/>
</dbReference>
<dbReference type="SUPFAM" id="SSF57701">
    <property type="entry name" value="Zn2/Cys6 DNA-binding domain"/>
    <property type="match status" value="1"/>
</dbReference>
<dbReference type="Gene3D" id="4.10.240.10">
    <property type="entry name" value="Zn(2)-C6 fungal-type DNA-binding domain"/>
    <property type="match status" value="1"/>
</dbReference>
<dbReference type="GO" id="GO:0003677">
    <property type="term" value="F:DNA binding"/>
    <property type="evidence" value="ECO:0007669"/>
    <property type="project" value="UniProtKB-KW"/>
</dbReference>
<dbReference type="GO" id="GO:0008270">
    <property type="term" value="F:zinc ion binding"/>
    <property type="evidence" value="ECO:0007669"/>
    <property type="project" value="InterPro"/>
</dbReference>
<feature type="region of interest" description="Disordered" evidence="6">
    <location>
        <begin position="282"/>
        <end position="306"/>
    </location>
</feature>
<accession>A0A6A5VSJ4</accession>
<keyword evidence="3" id="KW-0238">DNA-binding</keyword>
<reference evidence="8" key="1">
    <citation type="journal article" date="2020" name="Stud. Mycol.">
        <title>101 Dothideomycetes genomes: a test case for predicting lifestyles and emergence of pathogens.</title>
        <authorList>
            <person name="Haridas S."/>
            <person name="Albert R."/>
            <person name="Binder M."/>
            <person name="Bloem J."/>
            <person name="Labutti K."/>
            <person name="Salamov A."/>
            <person name="Andreopoulos B."/>
            <person name="Baker S."/>
            <person name="Barry K."/>
            <person name="Bills G."/>
            <person name="Bluhm B."/>
            <person name="Cannon C."/>
            <person name="Castanera R."/>
            <person name="Culley D."/>
            <person name="Daum C."/>
            <person name="Ezra D."/>
            <person name="Gonzalez J."/>
            <person name="Henrissat B."/>
            <person name="Kuo A."/>
            <person name="Liang C."/>
            <person name="Lipzen A."/>
            <person name="Lutzoni F."/>
            <person name="Magnuson J."/>
            <person name="Mondo S."/>
            <person name="Nolan M."/>
            <person name="Ohm R."/>
            <person name="Pangilinan J."/>
            <person name="Park H.-J."/>
            <person name="Ramirez L."/>
            <person name="Alfaro M."/>
            <person name="Sun H."/>
            <person name="Tritt A."/>
            <person name="Yoshinaga Y."/>
            <person name="Zwiers L.-H."/>
            <person name="Turgeon B."/>
            <person name="Goodwin S."/>
            <person name="Spatafora J."/>
            <person name="Crous P."/>
            <person name="Grigoriev I."/>
        </authorList>
    </citation>
    <scope>NUCLEOTIDE SEQUENCE</scope>
    <source>
        <strain evidence="8">CBS 107.79</strain>
    </source>
</reference>
<dbReference type="SMART" id="SM00066">
    <property type="entry name" value="GAL4"/>
    <property type="match status" value="1"/>
</dbReference>
<evidence type="ECO:0000259" key="7">
    <source>
        <dbReference type="PROSITE" id="PS50048"/>
    </source>
</evidence>
<evidence type="ECO:0000256" key="3">
    <source>
        <dbReference type="ARBA" id="ARBA00023125"/>
    </source>
</evidence>
<evidence type="ECO:0000256" key="2">
    <source>
        <dbReference type="ARBA" id="ARBA00023015"/>
    </source>
</evidence>